<accession>C9R9R5</accession>
<proteinExistence type="predicted"/>
<dbReference type="InterPro" id="IPR027275">
    <property type="entry name" value="PRC-brl_dom"/>
</dbReference>
<evidence type="ECO:0000313" key="3">
    <source>
        <dbReference type="Proteomes" id="UP000002620"/>
    </source>
</evidence>
<dbReference type="NCBIfam" id="TIGR02888">
    <property type="entry name" value="spore_YlmC_YmxH"/>
    <property type="match status" value="1"/>
</dbReference>
<dbReference type="InterPro" id="IPR014238">
    <property type="entry name" value="Spore_YlmC/YmxH"/>
</dbReference>
<organism evidence="2 3">
    <name type="scientific">Ammonifex degensii (strain DSM 10501 / KC4)</name>
    <dbReference type="NCBI Taxonomy" id="429009"/>
    <lineage>
        <taxon>Bacteria</taxon>
        <taxon>Bacillati</taxon>
        <taxon>Bacillota</taxon>
        <taxon>Clostridia</taxon>
        <taxon>Thermoanaerobacterales</taxon>
        <taxon>Thermoanaerobacteraceae</taxon>
        <taxon>Ammonifex</taxon>
    </lineage>
</organism>
<dbReference type="KEGG" id="adg:Adeg_1965"/>
<name>C9R9R5_AMMDK</name>
<evidence type="ECO:0000313" key="2">
    <source>
        <dbReference type="EMBL" id="ACX53044.1"/>
    </source>
</evidence>
<feature type="domain" description="PRC-barrel" evidence="1">
    <location>
        <begin position="2"/>
        <end position="77"/>
    </location>
</feature>
<dbReference type="Pfam" id="PF05239">
    <property type="entry name" value="PRC"/>
    <property type="match status" value="1"/>
</dbReference>
<dbReference type="EMBL" id="CP001785">
    <property type="protein sequence ID" value="ACX53044.1"/>
    <property type="molecule type" value="Genomic_DNA"/>
</dbReference>
<dbReference type="STRING" id="429009.Adeg_1965"/>
<dbReference type="PANTHER" id="PTHR40061:SF1">
    <property type="entry name" value="SPORULATION PROTEIN YLMC-RELATED"/>
    <property type="match status" value="1"/>
</dbReference>
<dbReference type="Gene3D" id="2.30.30.240">
    <property type="entry name" value="PRC-barrel domain"/>
    <property type="match status" value="1"/>
</dbReference>
<gene>
    <name evidence="2" type="ordered locus">Adeg_1965</name>
</gene>
<dbReference type="AlphaFoldDB" id="C9R9R5"/>
<dbReference type="Proteomes" id="UP000002620">
    <property type="component" value="Chromosome"/>
</dbReference>
<dbReference type="eggNOG" id="COG1873">
    <property type="taxonomic scope" value="Bacteria"/>
</dbReference>
<dbReference type="SUPFAM" id="SSF50346">
    <property type="entry name" value="PRC-barrel domain"/>
    <property type="match status" value="1"/>
</dbReference>
<sequence>MRVFKVSELTRRQFINVLDGRRLGPIKDVHVDEKGMITAVVLRGGKKLLGIFPWGKDVVIPWSQVKKIGVDAVLVEAEEV</sequence>
<protein>
    <submittedName>
        <fullName evidence="2">Sporulation protein, YlmC/YmxH family</fullName>
    </submittedName>
</protein>
<keyword evidence="3" id="KW-1185">Reference proteome</keyword>
<dbReference type="HOGENOM" id="CLU_161336_0_1_9"/>
<dbReference type="InterPro" id="IPR011033">
    <property type="entry name" value="PRC_barrel-like_sf"/>
</dbReference>
<reference evidence="2 3" key="1">
    <citation type="submission" date="2009-10" db="EMBL/GenBank/DDBJ databases">
        <title>Complete sequence of chromosome of Ammonifex degensii KC4.</title>
        <authorList>
            <consortium name="US DOE Joint Genome Institute"/>
            <person name="Kerfeld C."/>
            <person name="Goodner B."/>
            <person name="Huber H."/>
            <person name="Stetter K."/>
            <person name="Lucas S."/>
            <person name="Copeland A."/>
            <person name="Lapidus A."/>
            <person name="Glavina del Rio T."/>
            <person name="Dalin E."/>
            <person name="Tice H."/>
            <person name="Bruce D."/>
            <person name="Goodwin L."/>
            <person name="Pitluck S."/>
            <person name="Saunders E."/>
            <person name="Brettin T."/>
            <person name="Detter J.C."/>
            <person name="Han C."/>
            <person name="Larimer F."/>
            <person name="Land M."/>
            <person name="Hauser L."/>
            <person name="Kyrpides N."/>
            <person name="Ovchinnikova G."/>
            <person name="Richardson P."/>
        </authorList>
    </citation>
    <scope>NUCLEOTIDE SEQUENCE [LARGE SCALE GENOMIC DNA]</scope>
    <source>
        <strain evidence="3">DSM 10501 / KC4</strain>
    </source>
</reference>
<dbReference type="PANTHER" id="PTHR40061">
    <property type="entry name" value="SPORULATION PROTEIN YLMC-RELATED"/>
    <property type="match status" value="1"/>
</dbReference>
<evidence type="ECO:0000259" key="1">
    <source>
        <dbReference type="Pfam" id="PF05239"/>
    </source>
</evidence>